<organism evidence="3 4">
    <name type="scientific">Planotetraspora phitsanulokensis</name>
    <dbReference type="NCBI Taxonomy" id="575192"/>
    <lineage>
        <taxon>Bacteria</taxon>
        <taxon>Bacillati</taxon>
        <taxon>Actinomycetota</taxon>
        <taxon>Actinomycetes</taxon>
        <taxon>Streptosporangiales</taxon>
        <taxon>Streptosporangiaceae</taxon>
        <taxon>Planotetraspora</taxon>
    </lineage>
</organism>
<dbReference type="CDD" id="cd05233">
    <property type="entry name" value="SDR_c"/>
    <property type="match status" value="1"/>
</dbReference>
<dbReference type="PRINTS" id="PR00081">
    <property type="entry name" value="GDHRDH"/>
</dbReference>
<dbReference type="PANTHER" id="PTHR42879:SF2">
    <property type="entry name" value="3-OXOACYL-[ACYL-CARRIER-PROTEIN] REDUCTASE FABG"/>
    <property type="match status" value="1"/>
</dbReference>
<keyword evidence="4" id="KW-1185">Reference proteome</keyword>
<dbReference type="RefSeq" id="WP_204072034.1">
    <property type="nucleotide sequence ID" value="NZ_BAABHI010000012.1"/>
</dbReference>
<dbReference type="SUPFAM" id="SSF51735">
    <property type="entry name" value="NAD(P)-binding Rossmann-fold domains"/>
    <property type="match status" value="1"/>
</dbReference>
<dbReference type="Pfam" id="PF00106">
    <property type="entry name" value="adh_short"/>
    <property type="match status" value="1"/>
</dbReference>
<evidence type="ECO:0000313" key="3">
    <source>
        <dbReference type="EMBL" id="GII36314.1"/>
    </source>
</evidence>
<dbReference type="InterPro" id="IPR036291">
    <property type="entry name" value="NAD(P)-bd_dom_sf"/>
</dbReference>
<evidence type="ECO:0000256" key="2">
    <source>
        <dbReference type="RuleBase" id="RU000363"/>
    </source>
</evidence>
<dbReference type="InterPro" id="IPR002347">
    <property type="entry name" value="SDR_fam"/>
</dbReference>
<dbReference type="InterPro" id="IPR050259">
    <property type="entry name" value="SDR"/>
</dbReference>
<evidence type="ECO:0000313" key="4">
    <source>
        <dbReference type="Proteomes" id="UP000622547"/>
    </source>
</evidence>
<proteinExistence type="inferred from homology"/>
<dbReference type="PANTHER" id="PTHR42879">
    <property type="entry name" value="3-OXOACYL-(ACYL-CARRIER-PROTEIN) REDUCTASE"/>
    <property type="match status" value="1"/>
</dbReference>
<protein>
    <submittedName>
        <fullName evidence="3">Beta-ketoacyl-ACP reductase</fullName>
    </submittedName>
</protein>
<accession>A0A8J3U5B8</accession>
<comment type="caution">
    <text evidence="3">The sequence shown here is derived from an EMBL/GenBank/DDBJ whole genome shotgun (WGS) entry which is preliminary data.</text>
</comment>
<name>A0A8J3U5B8_9ACTN</name>
<dbReference type="PRINTS" id="PR00080">
    <property type="entry name" value="SDRFAMILY"/>
</dbReference>
<dbReference type="AlphaFoldDB" id="A0A8J3U5B8"/>
<sequence length="253" mass="26466">MMRPFEGRTALVTGASGGIGRAVAVELARAGARTVLMARSQNELAESARLVRAVGGEALVVQGDLTRPDRISDLLGGVGDDLGDVDILVNNAGVVWPLGPSATLDAGEWATAIDVNLVSVATLTFELLPGMLDRKWGRVVNVSSGVAERPTSMIGANAYATAKAALEAHTVNLAAEVAGSGVTVNAYRPGRVDTAMQAWIRESDPDQIGTALHEQFAGYHREGLISPEESARSLVSRLPCDATGQIWKVSDPV</sequence>
<gene>
    <name evidence="3" type="ORF">Pph01_13170</name>
</gene>
<dbReference type="Gene3D" id="3.40.50.720">
    <property type="entry name" value="NAD(P)-binding Rossmann-like Domain"/>
    <property type="match status" value="1"/>
</dbReference>
<dbReference type="EMBL" id="BOOP01000004">
    <property type="protein sequence ID" value="GII36314.1"/>
    <property type="molecule type" value="Genomic_DNA"/>
</dbReference>
<reference evidence="3 4" key="1">
    <citation type="submission" date="2021-01" db="EMBL/GenBank/DDBJ databases">
        <title>Whole genome shotgun sequence of Planotetraspora phitsanulokensis NBRC 104273.</title>
        <authorList>
            <person name="Komaki H."/>
            <person name="Tamura T."/>
        </authorList>
    </citation>
    <scope>NUCLEOTIDE SEQUENCE [LARGE SCALE GENOMIC DNA]</scope>
    <source>
        <strain evidence="3 4">NBRC 104273</strain>
    </source>
</reference>
<dbReference type="Proteomes" id="UP000622547">
    <property type="component" value="Unassembled WGS sequence"/>
</dbReference>
<comment type="similarity">
    <text evidence="1 2">Belongs to the short-chain dehydrogenases/reductases (SDR) family.</text>
</comment>
<evidence type="ECO:0000256" key="1">
    <source>
        <dbReference type="ARBA" id="ARBA00006484"/>
    </source>
</evidence>